<proteinExistence type="predicted"/>
<dbReference type="RefSeq" id="WP_248862285.1">
    <property type="nucleotide sequence ID" value="NZ_CP086322.1"/>
</dbReference>
<protein>
    <submittedName>
        <fullName evidence="1">Uncharacterized protein</fullName>
    </submittedName>
</protein>
<evidence type="ECO:0000313" key="2">
    <source>
        <dbReference type="Proteomes" id="UP000830115"/>
    </source>
</evidence>
<organism evidence="1 2">
    <name type="scientific">Streptomyces halobius</name>
    <dbReference type="NCBI Taxonomy" id="2879846"/>
    <lineage>
        <taxon>Bacteria</taxon>
        <taxon>Bacillati</taxon>
        <taxon>Actinomycetota</taxon>
        <taxon>Actinomycetes</taxon>
        <taxon>Kitasatosporales</taxon>
        <taxon>Streptomycetaceae</taxon>
        <taxon>Streptomyces</taxon>
    </lineage>
</organism>
<reference evidence="1" key="1">
    <citation type="submission" date="2021-10" db="EMBL/GenBank/DDBJ databases">
        <title>Streptomyces nigrumlapis sp.nov.,an antimicrobial producing actinobacterium isolated from Black Gobi rocks.</title>
        <authorList>
            <person name="Wen Y."/>
            <person name="Zhang W."/>
            <person name="Liu X.G."/>
        </authorList>
    </citation>
    <scope>NUCLEOTIDE SEQUENCE</scope>
    <source>
        <strain evidence="1">ST13-2-2</strain>
    </source>
</reference>
<sequence length="384" mass="41611">MTLFLNGPVQNGPFTLADRPGKAAGIRLAEALNQLTGTQPAPHLWNTVTLDGDIRHRTAASTRALSRGQWERRELTAKYAPGPAPAAGILTDTAPQVAALALQVCQELLANGTLTLARVPVRLCLACDHMTGAADHACRACTTGAGTRPATRRLLVHDRPEGRPVLERADFHAMRASTPAHLMNIAHNAPRRLLLSRTRAHGISLGPLGLDDMVLDPRLGLHLAVLATAAQRGEDRPVMTITQNAAAHVAAYGAPVRRRGGMQLRYALHGRIPYDGPLLRRLYEAHRVTPWLQKQFTEWHLPLCAWRERAGITAARLPSLLKFLRRAALARPDTPADEVLAELGHSVKAGDRRWVMDARAVAHALAHRAATHGSGTEPPEGDSQ</sequence>
<gene>
    <name evidence="1" type="ORF">K9S39_05820</name>
</gene>
<dbReference type="EMBL" id="CP086322">
    <property type="protein sequence ID" value="UQA91459.1"/>
    <property type="molecule type" value="Genomic_DNA"/>
</dbReference>
<accession>A0ABY4M112</accession>
<dbReference type="Proteomes" id="UP000830115">
    <property type="component" value="Chromosome"/>
</dbReference>
<keyword evidence="2" id="KW-1185">Reference proteome</keyword>
<name>A0ABY4M112_9ACTN</name>
<evidence type="ECO:0000313" key="1">
    <source>
        <dbReference type="EMBL" id="UQA91459.1"/>
    </source>
</evidence>